<gene>
    <name evidence="1" type="ORF">N8T08_007542</name>
</gene>
<protein>
    <submittedName>
        <fullName evidence="1">Uncharacterized protein</fullName>
    </submittedName>
</protein>
<dbReference type="EMBL" id="JAOPJF010000049">
    <property type="protein sequence ID" value="KAK1142567.1"/>
    <property type="molecule type" value="Genomic_DNA"/>
</dbReference>
<accession>A0ACC3AXP3</accession>
<evidence type="ECO:0000313" key="2">
    <source>
        <dbReference type="Proteomes" id="UP001177260"/>
    </source>
</evidence>
<evidence type="ECO:0000313" key="1">
    <source>
        <dbReference type="EMBL" id="KAK1142567.1"/>
    </source>
</evidence>
<sequence length="256" mass="28493">MSGLLYASGGRGLPRYFFLHGSHERTSFPDQVEVEANVVSFSGSGKIISGDNNEPISQKYCFFNGALTHTDGQAEAPVPAREFVETLLKNISVPALVLVEVPHGEQEQSNPEEPNETIYVAISVLGRSDLRICVGEERRYIARMMRVFAPRFTQAMAQRSDEYLPGDAQNLCKEIAHDMGASLIHDTNDNTNSESDEGDEEDEEELVGFLHLYRQRYLGKSGTGSGYLDILEACLLHVLKMPFELESSVQQGLIRY</sequence>
<comment type="caution">
    <text evidence="1">The sequence shown here is derived from an EMBL/GenBank/DDBJ whole genome shotgun (WGS) entry which is preliminary data.</text>
</comment>
<keyword evidence="2" id="KW-1185">Reference proteome</keyword>
<proteinExistence type="predicted"/>
<name>A0ACC3AXP3_9EURO</name>
<organism evidence="1 2">
    <name type="scientific">Aspergillus melleus</name>
    <dbReference type="NCBI Taxonomy" id="138277"/>
    <lineage>
        <taxon>Eukaryota</taxon>
        <taxon>Fungi</taxon>
        <taxon>Dikarya</taxon>
        <taxon>Ascomycota</taxon>
        <taxon>Pezizomycotina</taxon>
        <taxon>Eurotiomycetes</taxon>
        <taxon>Eurotiomycetidae</taxon>
        <taxon>Eurotiales</taxon>
        <taxon>Aspergillaceae</taxon>
        <taxon>Aspergillus</taxon>
        <taxon>Aspergillus subgen. Circumdati</taxon>
    </lineage>
</organism>
<dbReference type="Proteomes" id="UP001177260">
    <property type="component" value="Unassembled WGS sequence"/>
</dbReference>
<reference evidence="1 2" key="1">
    <citation type="journal article" date="2023" name="ACS Omega">
        <title>Identification of the Neoaspergillic Acid Biosynthesis Gene Cluster by Establishing an In Vitro CRISPR-Ribonucleoprotein Genetic System in Aspergillus melleus.</title>
        <authorList>
            <person name="Yuan B."/>
            <person name="Grau M.F."/>
            <person name="Murata R.M."/>
            <person name="Torok T."/>
            <person name="Venkateswaran K."/>
            <person name="Stajich J.E."/>
            <person name="Wang C.C.C."/>
        </authorList>
    </citation>
    <scope>NUCLEOTIDE SEQUENCE [LARGE SCALE GENOMIC DNA]</scope>
    <source>
        <strain evidence="1 2">IMV 1140</strain>
    </source>
</reference>